<protein>
    <recommendedName>
        <fullName evidence="3">DUF5655 domain-containing protein</fullName>
    </recommendedName>
</protein>
<dbReference type="EMBL" id="LT859958">
    <property type="protein sequence ID" value="SMX55170.1"/>
    <property type="molecule type" value="Genomic_DNA"/>
</dbReference>
<dbReference type="OrthoDB" id="9798761at2"/>
<evidence type="ECO:0008006" key="3">
    <source>
        <dbReference type="Google" id="ProtNLM"/>
    </source>
</evidence>
<sequence length="274" mass="32177">MDDVIILYRQIRTGSKQDIPDMLGVDQDANVCIIEMKNNEVSEDILPQVLGYAMWAETNPDSIKAIWLESKNKPDDIQIDWDSIQVRVIVIAPSFKSNVLKMTSKIGYPVDLVQIQRFIFETDEFVLVETIEDSFSRKPGVTTTLQDWTWEYYYENHSKEATDQFKKTVEALDAFAKEKGWNLPYNLNKYYTGFKFTNKVVFDVCWSGISTWDLRIKIPEEIAANFIGEKWNYQRYDSQFKQAYFRTKSGKFEELREMDDFLVLAYKRISGFNK</sequence>
<name>A0A1Y6KAY2_9CHLR</name>
<keyword evidence="2" id="KW-1185">Reference proteome</keyword>
<dbReference type="GO" id="GO:0003676">
    <property type="term" value="F:nucleic acid binding"/>
    <property type="evidence" value="ECO:0007669"/>
    <property type="project" value="InterPro"/>
</dbReference>
<dbReference type="Proteomes" id="UP000195514">
    <property type="component" value="Chromosome I"/>
</dbReference>
<gene>
    <name evidence="1" type="ORF">CFX1CAM_2105</name>
</gene>
<evidence type="ECO:0000313" key="2">
    <source>
        <dbReference type="Proteomes" id="UP000195514"/>
    </source>
</evidence>
<dbReference type="Gene3D" id="3.40.1350.10">
    <property type="match status" value="1"/>
</dbReference>
<organism evidence="1 2">
    <name type="scientific">Candidatus Brevifilum fermentans</name>
    <dbReference type="NCBI Taxonomy" id="1986204"/>
    <lineage>
        <taxon>Bacteria</taxon>
        <taxon>Bacillati</taxon>
        <taxon>Chloroflexota</taxon>
        <taxon>Anaerolineae</taxon>
        <taxon>Anaerolineales</taxon>
        <taxon>Anaerolineaceae</taxon>
        <taxon>Candidatus Brevifilum</taxon>
    </lineage>
</organism>
<dbReference type="RefSeq" id="WP_087862952.1">
    <property type="nucleotide sequence ID" value="NZ_LT859958.1"/>
</dbReference>
<evidence type="ECO:0000313" key="1">
    <source>
        <dbReference type="EMBL" id="SMX55170.1"/>
    </source>
</evidence>
<accession>A0A1Y6KAY2</accession>
<dbReference type="AlphaFoldDB" id="A0A1Y6KAY2"/>
<dbReference type="InterPro" id="IPR011856">
    <property type="entry name" value="tRNA_endonuc-like_dom_sf"/>
</dbReference>
<proteinExistence type="predicted"/>
<dbReference type="KEGG" id="abat:CFX1CAM_2105"/>
<reference evidence="2" key="1">
    <citation type="submission" date="2017-05" db="EMBL/GenBank/DDBJ databases">
        <authorList>
            <person name="Kirkegaard R."/>
            <person name="Mcilroy J S."/>
        </authorList>
    </citation>
    <scope>NUCLEOTIDE SEQUENCE [LARGE SCALE GENOMIC DNA]</scope>
</reference>